<dbReference type="AlphaFoldDB" id="A0A3M6GDR4"/>
<dbReference type="Proteomes" id="UP000271531">
    <property type="component" value="Unassembled WGS sequence"/>
</dbReference>
<evidence type="ECO:0000313" key="1">
    <source>
        <dbReference type="EMBL" id="RMV90346.1"/>
    </source>
</evidence>
<gene>
    <name evidence="1" type="ORF">ALP03_05866</name>
</gene>
<protein>
    <submittedName>
        <fullName evidence="1">Uncharacterized protein</fullName>
    </submittedName>
</protein>
<reference evidence="1 2" key="1">
    <citation type="submission" date="2018-08" db="EMBL/GenBank/DDBJ databases">
        <title>Recombination of ecologically and evolutionarily significant loci maintains genetic cohesion in the Pseudomonas syringae species complex.</title>
        <authorList>
            <person name="Dillon M."/>
            <person name="Thakur S."/>
            <person name="Almeida R.N.D."/>
            <person name="Weir B.S."/>
            <person name="Guttman D.S."/>
        </authorList>
    </citation>
    <scope>NUCLEOTIDE SEQUENCE [LARGE SCALE GENOMIC DNA]</scope>
    <source>
        <strain evidence="1 2">ICMP 4525</strain>
    </source>
</reference>
<accession>A0A3M6GDR4</accession>
<name>A0A3M6GDR4_PSEAJ</name>
<proteinExistence type="predicted"/>
<comment type="caution">
    <text evidence="1">The sequence shown here is derived from an EMBL/GenBank/DDBJ whole genome shotgun (WGS) entry which is preliminary data.</text>
</comment>
<evidence type="ECO:0000313" key="2">
    <source>
        <dbReference type="Proteomes" id="UP000271531"/>
    </source>
</evidence>
<sequence>MLVGPIVIAGNRPGTYVGTCADLGIAQIGQVANLGTLAQVRILEFDKVTHMRFGAQHTARAKTCKRAGIAALAQNCAFDVAVGFDDDTLAQGAVFDDAVRADDHVVLDDYLPFEDHVDVDQHITADADFAAYIESRRVTQGHTTRHQPAGFAQLVMALQLGELFAIIGTLHFHCVVRLLCSNNQPIIDGHGYYVCEVILALGVVVRQPPQPVSETLGRHRENASVAFGDCLLCIVRILVLDNRADTILLVANNAAVAGRIVQSDSQQAQLLRIDEFEQTRKRLHFNQRHIAVKNQHGLSRKRRQRLSNSVACAQLFVLHHEIQVIGCQLFTNSIRAVSDHDVYSTWG</sequence>
<organism evidence="1 2">
    <name type="scientific">Pseudomonas amygdali pv. tabaci</name>
    <name type="common">Pseudomonas syringae pv. tabaci</name>
    <dbReference type="NCBI Taxonomy" id="322"/>
    <lineage>
        <taxon>Bacteria</taxon>
        <taxon>Pseudomonadati</taxon>
        <taxon>Pseudomonadota</taxon>
        <taxon>Gammaproteobacteria</taxon>
        <taxon>Pseudomonadales</taxon>
        <taxon>Pseudomonadaceae</taxon>
        <taxon>Pseudomonas</taxon>
        <taxon>Pseudomonas amygdali</taxon>
    </lineage>
</organism>
<dbReference type="EMBL" id="RBVA01000799">
    <property type="protein sequence ID" value="RMV90346.1"/>
    <property type="molecule type" value="Genomic_DNA"/>
</dbReference>